<keyword evidence="5" id="KW-0175">Coiled coil</keyword>
<dbReference type="Pfam" id="PF25540">
    <property type="entry name" value="DUF7923"/>
    <property type="match status" value="1"/>
</dbReference>
<feature type="domain" description="C3H1-type" evidence="7">
    <location>
        <begin position="405"/>
        <end position="433"/>
    </location>
</feature>
<dbReference type="InterPro" id="IPR057654">
    <property type="entry name" value="Znf-CCCH_tandem"/>
</dbReference>
<protein>
    <recommendedName>
        <fullName evidence="7">C3H1-type domain-containing protein</fullName>
    </recommendedName>
</protein>
<reference evidence="8" key="1">
    <citation type="submission" date="2022-07" db="EMBL/GenBank/DDBJ databases">
        <title>Draft genome sequence of Zalerion maritima ATCC 34329, a (micro)plastics degrading marine fungus.</title>
        <authorList>
            <person name="Paco A."/>
            <person name="Goncalves M.F.M."/>
            <person name="Rocha-Santos T.A.P."/>
            <person name="Alves A."/>
        </authorList>
    </citation>
    <scope>NUCLEOTIDE SEQUENCE</scope>
    <source>
        <strain evidence="8">ATCC 34329</strain>
    </source>
</reference>
<keyword evidence="3 4" id="KW-0862">Zinc</keyword>
<dbReference type="InterPro" id="IPR036855">
    <property type="entry name" value="Znf_CCCH_sf"/>
</dbReference>
<evidence type="ECO:0000256" key="2">
    <source>
        <dbReference type="ARBA" id="ARBA00022771"/>
    </source>
</evidence>
<keyword evidence="9" id="KW-1185">Reference proteome</keyword>
<dbReference type="PROSITE" id="PS50103">
    <property type="entry name" value="ZF_C3H1"/>
    <property type="match status" value="2"/>
</dbReference>
<feature type="compositionally biased region" description="Polar residues" evidence="6">
    <location>
        <begin position="325"/>
        <end position="336"/>
    </location>
</feature>
<evidence type="ECO:0000256" key="1">
    <source>
        <dbReference type="ARBA" id="ARBA00022723"/>
    </source>
</evidence>
<evidence type="ECO:0000256" key="3">
    <source>
        <dbReference type="ARBA" id="ARBA00022833"/>
    </source>
</evidence>
<feature type="coiled-coil region" evidence="5">
    <location>
        <begin position="27"/>
        <end position="64"/>
    </location>
</feature>
<dbReference type="PANTHER" id="PTHR37543:SF1">
    <property type="entry name" value="CCCH ZINC FINGER DNA BINDING PROTEIN (AFU_ORTHOLOGUE AFUA_5G12760)"/>
    <property type="match status" value="1"/>
</dbReference>
<evidence type="ECO:0000256" key="6">
    <source>
        <dbReference type="SAM" id="MobiDB-lite"/>
    </source>
</evidence>
<evidence type="ECO:0000313" key="9">
    <source>
        <dbReference type="Proteomes" id="UP001201980"/>
    </source>
</evidence>
<evidence type="ECO:0000256" key="4">
    <source>
        <dbReference type="PROSITE-ProRule" id="PRU00723"/>
    </source>
</evidence>
<dbReference type="SMART" id="SM00356">
    <property type="entry name" value="ZnF_C3H1"/>
    <property type="match status" value="2"/>
</dbReference>
<evidence type="ECO:0000256" key="5">
    <source>
        <dbReference type="SAM" id="Coils"/>
    </source>
</evidence>
<dbReference type="SUPFAM" id="SSF90229">
    <property type="entry name" value="CCCH zinc finger"/>
    <property type="match status" value="1"/>
</dbReference>
<feature type="zinc finger region" description="C3H1-type" evidence="4">
    <location>
        <begin position="268"/>
        <end position="295"/>
    </location>
</feature>
<feature type="zinc finger region" description="C3H1-type" evidence="4">
    <location>
        <begin position="405"/>
        <end position="433"/>
    </location>
</feature>
<feature type="region of interest" description="Disordered" evidence="6">
    <location>
        <begin position="298"/>
        <end position="359"/>
    </location>
</feature>
<dbReference type="AlphaFoldDB" id="A0AAD5WQM3"/>
<dbReference type="InterPro" id="IPR000571">
    <property type="entry name" value="Znf_CCCH"/>
</dbReference>
<dbReference type="GO" id="GO:0008270">
    <property type="term" value="F:zinc ion binding"/>
    <property type="evidence" value="ECO:0007669"/>
    <property type="project" value="UniProtKB-KW"/>
</dbReference>
<evidence type="ECO:0000313" key="8">
    <source>
        <dbReference type="EMBL" id="KAJ2897008.1"/>
    </source>
</evidence>
<dbReference type="PANTHER" id="PTHR37543">
    <property type="entry name" value="CCCH ZINC FINGER DNA BINDING PROTEIN (AFU_ORTHOLOGUE AFUA_5G12760)"/>
    <property type="match status" value="1"/>
</dbReference>
<feature type="domain" description="C3H1-type" evidence="7">
    <location>
        <begin position="268"/>
        <end position="295"/>
    </location>
</feature>
<dbReference type="Pfam" id="PF25542">
    <property type="entry name" value="zf-CCCH_12"/>
    <property type="match status" value="1"/>
</dbReference>
<evidence type="ECO:0000259" key="7">
    <source>
        <dbReference type="PROSITE" id="PS50103"/>
    </source>
</evidence>
<organism evidence="8 9">
    <name type="scientific">Zalerion maritima</name>
    <dbReference type="NCBI Taxonomy" id="339359"/>
    <lineage>
        <taxon>Eukaryota</taxon>
        <taxon>Fungi</taxon>
        <taxon>Dikarya</taxon>
        <taxon>Ascomycota</taxon>
        <taxon>Pezizomycotina</taxon>
        <taxon>Sordariomycetes</taxon>
        <taxon>Lulworthiomycetidae</taxon>
        <taxon>Lulworthiales</taxon>
        <taxon>Lulworthiaceae</taxon>
        <taxon>Zalerion</taxon>
    </lineage>
</organism>
<keyword evidence="2 4" id="KW-0863">Zinc-finger</keyword>
<dbReference type="Proteomes" id="UP001201980">
    <property type="component" value="Unassembled WGS sequence"/>
</dbReference>
<proteinExistence type="predicted"/>
<dbReference type="Pfam" id="PF25543">
    <property type="entry name" value="zf-CCCH_tandem"/>
    <property type="match status" value="1"/>
</dbReference>
<gene>
    <name evidence="8" type="ORF">MKZ38_005041</name>
</gene>
<feature type="compositionally biased region" description="Low complexity" evidence="6">
    <location>
        <begin position="523"/>
        <end position="533"/>
    </location>
</feature>
<comment type="caution">
    <text evidence="8">The sequence shown here is derived from an EMBL/GenBank/DDBJ whole genome shotgun (WGS) entry which is preliminary data.</text>
</comment>
<name>A0AAD5WQM3_9PEZI</name>
<feature type="region of interest" description="Disordered" evidence="6">
    <location>
        <begin position="508"/>
        <end position="534"/>
    </location>
</feature>
<feature type="compositionally biased region" description="Polar residues" evidence="6">
    <location>
        <begin position="298"/>
        <end position="317"/>
    </location>
</feature>
<keyword evidence="1 4" id="KW-0479">Metal-binding</keyword>
<dbReference type="EMBL" id="JAKWBI020000300">
    <property type="protein sequence ID" value="KAJ2897008.1"/>
    <property type="molecule type" value="Genomic_DNA"/>
</dbReference>
<accession>A0AAD5WQM3</accession>
<dbReference type="InterPro" id="IPR057683">
    <property type="entry name" value="DUF7923"/>
</dbReference>
<sequence>MFGDDDIERAAGDLADYRTKDALSSILDQYSALIDDYRRLKSDYEEERESREKYKQMAKGQERNPFVLVLVDGDGYVFHETLVEQGAGGGRIAAQTLDKAVKASLRVKGLEHCQVMVRIYANVAGLSKALSRAGVVGAEKRSLAPFIASFNRSYGLAEFVDAGELKENADFKLRALLNLYADNAQCKHIYFAACHDVGYISDLTPHMGNNRKFTLVDSPGIRFHDEFAKLDIGIEELPGVFRSTPLDSAIRFRPSSYLTVTSPPPAQSPAAATCRFYTLGNCKYGEGCKNVHPEEKASTNTTTWGQSSRNGHPQSGENGHLVQEGNGSRPSSSLSMRQVAEGASTNSITHGNRRPGLDSLAIHKLPKKEDVRSGHVAVNRNNFRLDTFIPPSSAETTSRLKSLINAGRRVCNNYHLNGGCEAGSQCGYSHEPLDEEFIPALEWLARAIPCPRRGSCRNGACTNGHICQTLDCKHRGGKMYCKLPYRTHAEDLALSKYVPVIAKAKQAKLQRRVSPPPADDESSTTSSTTNTSNGVGVDATDFVTAVLVKTC</sequence>